<keyword evidence="1" id="KW-1133">Transmembrane helix</keyword>
<feature type="signal peptide" evidence="2">
    <location>
        <begin position="1"/>
        <end position="26"/>
    </location>
</feature>
<gene>
    <name evidence="3" type="ORF">R3P38DRAFT_1462942</name>
</gene>
<feature type="transmembrane region" description="Helical" evidence="1">
    <location>
        <begin position="71"/>
        <end position="89"/>
    </location>
</feature>
<accession>A0AAW0DQV1</accession>
<comment type="caution">
    <text evidence="3">The sequence shown here is derived from an EMBL/GenBank/DDBJ whole genome shotgun (WGS) entry which is preliminary data.</text>
</comment>
<reference evidence="3 4" key="1">
    <citation type="journal article" date="2024" name="J Genomics">
        <title>Draft genome sequencing and assembly of Favolaschia claudopus CIRM-BRFM 2984 isolated from oak limbs.</title>
        <authorList>
            <person name="Navarro D."/>
            <person name="Drula E."/>
            <person name="Chaduli D."/>
            <person name="Cazenave R."/>
            <person name="Ahrendt S."/>
            <person name="Wang J."/>
            <person name="Lipzen A."/>
            <person name="Daum C."/>
            <person name="Barry K."/>
            <person name="Grigoriev I.V."/>
            <person name="Favel A."/>
            <person name="Rosso M.N."/>
            <person name="Martin F."/>
        </authorList>
    </citation>
    <scope>NUCLEOTIDE SEQUENCE [LARGE SCALE GENOMIC DNA]</scope>
    <source>
        <strain evidence="3 4">CIRM-BRFM 2984</strain>
    </source>
</reference>
<sequence>MRRMEESVFTWFLPIVLYCSICHCLSDSLNAFTTPYIYPPCKSEARWPPYCGDLCLRTLAHGHLTRDPPSAVTLLILVASGMLAEICVLH</sequence>
<dbReference type="EMBL" id="JAWWNJ010000006">
    <property type="protein sequence ID" value="KAK7053640.1"/>
    <property type="molecule type" value="Genomic_DNA"/>
</dbReference>
<organism evidence="3 4">
    <name type="scientific">Favolaschia claudopus</name>
    <dbReference type="NCBI Taxonomy" id="2862362"/>
    <lineage>
        <taxon>Eukaryota</taxon>
        <taxon>Fungi</taxon>
        <taxon>Dikarya</taxon>
        <taxon>Basidiomycota</taxon>
        <taxon>Agaricomycotina</taxon>
        <taxon>Agaricomycetes</taxon>
        <taxon>Agaricomycetidae</taxon>
        <taxon>Agaricales</taxon>
        <taxon>Marasmiineae</taxon>
        <taxon>Mycenaceae</taxon>
        <taxon>Favolaschia</taxon>
    </lineage>
</organism>
<evidence type="ECO:0000313" key="4">
    <source>
        <dbReference type="Proteomes" id="UP001362999"/>
    </source>
</evidence>
<name>A0AAW0DQV1_9AGAR</name>
<evidence type="ECO:0000313" key="3">
    <source>
        <dbReference type="EMBL" id="KAK7053640.1"/>
    </source>
</evidence>
<dbReference type="AlphaFoldDB" id="A0AAW0DQV1"/>
<proteinExistence type="predicted"/>
<keyword evidence="1" id="KW-0472">Membrane</keyword>
<keyword evidence="2" id="KW-0732">Signal</keyword>
<feature type="chain" id="PRO_5043350980" evidence="2">
    <location>
        <begin position="27"/>
        <end position="90"/>
    </location>
</feature>
<protein>
    <submittedName>
        <fullName evidence="3">Uncharacterized protein</fullName>
    </submittedName>
</protein>
<keyword evidence="4" id="KW-1185">Reference proteome</keyword>
<keyword evidence="1" id="KW-0812">Transmembrane</keyword>
<dbReference type="Proteomes" id="UP001362999">
    <property type="component" value="Unassembled WGS sequence"/>
</dbReference>
<evidence type="ECO:0000256" key="2">
    <source>
        <dbReference type="SAM" id="SignalP"/>
    </source>
</evidence>
<evidence type="ECO:0000256" key="1">
    <source>
        <dbReference type="SAM" id="Phobius"/>
    </source>
</evidence>